<dbReference type="Gene3D" id="1.10.287.110">
    <property type="entry name" value="DnaJ domain"/>
    <property type="match status" value="1"/>
</dbReference>
<dbReference type="OrthoDB" id="442087at2759"/>
<evidence type="ECO:0000313" key="2">
    <source>
        <dbReference type="EMBL" id="CAI2164745.1"/>
    </source>
</evidence>
<evidence type="ECO:0000259" key="1">
    <source>
        <dbReference type="PROSITE" id="PS50076"/>
    </source>
</evidence>
<comment type="caution">
    <text evidence="2">The sequence shown here is derived from an EMBL/GenBank/DDBJ whole genome shotgun (WGS) entry which is preliminary data.</text>
</comment>
<feature type="domain" description="J" evidence="1">
    <location>
        <begin position="6"/>
        <end position="83"/>
    </location>
</feature>
<dbReference type="AlphaFoldDB" id="A0A9W4SDM9"/>
<dbReference type="GO" id="GO:0044183">
    <property type="term" value="F:protein folding chaperone"/>
    <property type="evidence" value="ECO:0007669"/>
    <property type="project" value="TreeGrafter"/>
</dbReference>
<dbReference type="PRINTS" id="PR00625">
    <property type="entry name" value="JDOMAIN"/>
</dbReference>
<dbReference type="GO" id="GO:0005737">
    <property type="term" value="C:cytoplasm"/>
    <property type="evidence" value="ECO:0007669"/>
    <property type="project" value="TreeGrafter"/>
</dbReference>
<keyword evidence="3" id="KW-1185">Reference proteome</keyword>
<dbReference type="PROSITE" id="PS50076">
    <property type="entry name" value="DNAJ_2"/>
    <property type="match status" value="1"/>
</dbReference>
<dbReference type="GO" id="GO:0051087">
    <property type="term" value="F:protein-folding chaperone binding"/>
    <property type="evidence" value="ECO:0007669"/>
    <property type="project" value="TreeGrafter"/>
</dbReference>
<dbReference type="SUPFAM" id="SSF46565">
    <property type="entry name" value="Chaperone J-domain"/>
    <property type="match status" value="1"/>
</dbReference>
<dbReference type="PANTHER" id="PTHR43948:SF21">
    <property type="entry name" value="DNAJ DOMAIN-CONTAINING PROTEIN"/>
    <property type="match status" value="1"/>
</dbReference>
<dbReference type="SMART" id="SM00271">
    <property type="entry name" value="DnaJ"/>
    <property type="match status" value="1"/>
</dbReference>
<dbReference type="GO" id="GO:0005634">
    <property type="term" value="C:nucleus"/>
    <property type="evidence" value="ECO:0007669"/>
    <property type="project" value="TreeGrafter"/>
</dbReference>
<proteinExistence type="predicted"/>
<organism evidence="2 3">
    <name type="scientific">Funneliformis geosporum</name>
    <dbReference type="NCBI Taxonomy" id="1117311"/>
    <lineage>
        <taxon>Eukaryota</taxon>
        <taxon>Fungi</taxon>
        <taxon>Fungi incertae sedis</taxon>
        <taxon>Mucoromycota</taxon>
        <taxon>Glomeromycotina</taxon>
        <taxon>Glomeromycetes</taxon>
        <taxon>Glomerales</taxon>
        <taxon>Glomeraceae</taxon>
        <taxon>Funneliformis</taxon>
    </lineage>
</organism>
<dbReference type="InterPro" id="IPR001623">
    <property type="entry name" value="DnaJ_domain"/>
</dbReference>
<dbReference type="GO" id="GO:0051082">
    <property type="term" value="F:unfolded protein binding"/>
    <property type="evidence" value="ECO:0007669"/>
    <property type="project" value="TreeGrafter"/>
</dbReference>
<name>A0A9W4SDM9_9GLOM</name>
<reference evidence="2" key="1">
    <citation type="submission" date="2022-08" db="EMBL/GenBank/DDBJ databases">
        <authorList>
            <person name="Kallberg Y."/>
            <person name="Tangrot J."/>
            <person name="Rosling A."/>
        </authorList>
    </citation>
    <scope>NUCLEOTIDE SEQUENCE</scope>
    <source>
        <strain evidence="2">Wild A</strain>
    </source>
</reference>
<evidence type="ECO:0000313" key="3">
    <source>
        <dbReference type="Proteomes" id="UP001153678"/>
    </source>
</evidence>
<dbReference type="EMBL" id="CAMKVN010000177">
    <property type="protein sequence ID" value="CAI2164745.1"/>
    <property type="molecule type" value="Genomic_DNA"/>
</dbReference>
<gene>
    <name evidence="2" type="ORF">FWILDA_LOCUS1721</name>
</gene>
<accession>A0A9W4SDM9</accession>
<sequence length="197" mass="21994">MDTFPNYYAILDIPEFATTEEIREAYKRKALDTHPDRFASNLQGSTKNTELSQEEAKLHFQRVADAYYVLSDEGRRKNYDQARASRRKQEASTLWQSSRADPNQIFGNVFEDLLRPEVENHRWFYTPIGAVSGACLGFIFGNLPGLVLGAFAGKKLGAIRDAKGMSVYDAYSRLNGSHKAAILAALATKLVSSGHLN</sequence>
<dbReference type="Proteomes" id="UP001153678">
    <property type="component" value="Unassembled WGS sequence"/>
</dbReference>
<dbReference type="InterPro" id="IPR036869">
    <property type="entry name" value="J_dom_sf"/>
</dbReference>
<dbReference type="PANTHER" id="PTHR43948">
    <property type="entry name" value="DNAJ HOMOLOG SUBFAMILY B"/>
    <property type="match status" value="1"/>
</dbReference>
<dbReference type="CDD" id="cd06257">
    <property type="entry name" value="DnaJ"/>
    <property type="match status" value="1"/>
</dbReference>
<protein>
    <submittedName>
        <fullName evidence="2">15313_t:CDS:1</fullName>
    </submittedName>
</protein>
<dbReference type="Pfam" id="PF00226">
    <property type="entry name" value="DnaJ"/>
    <property type="match status" value="1"/>
</dbReference>